<dbReference type="SUPFAM" id="SSF48498">
    <property type="entry name" value="Tetracyclin repressor-like, C-terminal domain"/>
    <property type="match status" value="1"/>
</dbReference>
<evidence type="ECO:0000256" key="4">
    <source>
        <dbReference type="ARBA" id="ARBA00023163"/>
    </source>
</evidence>
<dbReference type="Pfam" id="PF00440">
    <property type="entry name" value="TetR_N"/>
    <property type="match status" value="1"/>
</dbReference>
<evidence type="ECO:0000256" key="3">
    <source>
        <dbReference type="ARBA" id="ARBA00023125"/>
    </source>
</evidence>
<keyword evidence="9" id="KW-1185">Reference proteome</keyword>
<proteinExistence type="predicted"/>
<dbReference type="PANTHER" id="PTHR30055">
    <property type="entry name" value="HTH-TYPE TRANSCRIPTIONAL REGULATOR RUTR"/>
    <property type="match status" value="1"/>
</dbReference>
<comment type="caution">
    <text evidence="8">The sequence shown here is derived from an EMBL/GenBank/DDBJ whole genome shotgun (WGS) entry which is preliminary data.</text>
</comment>
<keyword evidence="4" id="KW-0804">Transcription</keyword>
<dbReference type="InterPro" id="IPR001647">
    <property type="entry name" value="HTH_TetR"/>
</dbReference>
<evidence type="ECO:0000256" key="1">
    <source>
        <dbReference type="ARBA" id="ARBA00022491"/>
    </source>
</evidence>
<reference evidence="8 9" key="1">
    <citation type="submission" date="2019-09" db="EMBL/GenBank/DDBJ databases">
        <title>Phylogeny of genus Pseudoclavibacter and closely related genus.</title>
        <authorList>
            <person name="Li Y."/>
        </authorList>
    </citation>
    <scope>NUCLEOTIDE SEQUENCE [LARGE SCALE GENOMIC DNA]</scope>
    <source>
        <strain evidence="8 9">THG-MD12</strain>
    </source>
</reference>
<accession>A0A7J5AXW8</accession>
<dbReference type="PROSITE" id="PS50977">
    <property type="entry name" value="HTH_TETR_2"/>
    <property type="match status" value="1"/>
</dbReference>
<evidence type="ECO:0000256" key="6">
    <source>
        <dbReference type="SAM" id="MobiDB-lite"/>
    </source>
</evidence>
<dbReference type="PANTHER" id="PTHR30055:SF175">
    <property type="entry name" value="HTH-TYPE TRANSCRIPTIONAL REPRESSOR KSTR2"/>
    <property type="match status" value="1"/>
</dbReference>
<dbReference type="OrthoDB" id="7505659at2"/>
<gene>
    <name evidence="8" type="ORF">F8O03_17145</name>
</gene>
<evidence type="ECO:0000313" key="9">
    <source>
        <dbReference type="Proteomes" id="UP000490386"/>
    </source>
</evidence>
<name>A0A7J5AXW8_9MICO</name>
<organism evidence="8 9">
    <name type="scientific">Pseudoclavibacter terrae</name>
    <dbReference type="NCBI Taxonomy" id="1530195"/>
    <lineage>
        <taxon>Bacteria</taxon>
        <taxon>Bacillati</taxon>
        <taxon>Actinomycetota</taxon>
        <taxon>Actinomycetes</taxon>
        <taxon>Micrococcales</taxon>
        <taxon>Microbacteriaceae</taxon>
        <taxon>Pseudoclavibacter</taxon>
    </lineage>
</organism>
<protein>
    <submittedName>
        <fullName evidence="8">TetR/AcrR family transcriptional regulator</fullName>
    </submittedName>
</protein>
<dbReference type="RefSeq" id="WP_151424957.1">
    <property type="nucleotide sequence ID" value="NZ_CANKVH010000019.1"/>
</dbReference>
<keyword evidence="1" id="KW-0678">Repressor</keyword>
<evidence type="ECO:0000256" key="2">
    <source>
        <dbReference type="ARBA" id="ARBA00023015"/>
    </source>
</evidence>
<keyword evidence="3 5" id="KW-0238">DNA-binding</keyword>
<dbReference type="Gene3D" id="1.10.357.10">
    <property type="entry name" value="Tetracycline Repressor, domain 2"/>
    <property type="match status" value="1"/>
</dbReference>
<evidence type="ECO:0000256" key="5">
    <source>
        <dbReference type="PROSITE-ProRule" id="PRU00335"/>
    </source>
</evidence>
<dbReference type="InterPro" id="IPR050109">
    <property type="entry name" value="HTH-type_TetR-like_transc_reg"/>
</dbReference>
<evidence type="ECO:0000259" key="7">
    <source>
        <dbReference type="PROSITE" id="PS50977"/>
    </source>
</evidence>
<dbReference type="Proteomes" id="UP000490386">
    <property type="component" value="Unassembled WGS sequence"/>
</dbReference>
<keyword evidence="2" id="KW-0805">Transcription regulation</keyword>
<sequence>MPPGLSDSSVPRYSRRDVTPHPRRDEILDAATRVFTVKGFNAASIREIAVEAGMSHTGVLHHFPDKAVLLETLLERRGQRAAAEVGLDFSTGLSYLRGLLALATRDVAKPEGLLMFSIVSAEALAPTHPAHASIARWYEFLRSTAFDALTDLQERGLYARADVPLELAAVQIAGLRAGLTQQWLLASDVDAVGAFRVQLQSYVTERL</sequence>
<feature type="domain" description="HTH tetR-type" evidence="7">
    <location>
        <begin position="21"/>
        <end position="81"/>
    </location>
</feature>
<dbReference type="GO" id="GO:0003700">
    <property type="term" value="F:DNA-binding transcription factor activity"/>
    <property type="evidence" value="ECO:0007669"/>
    <property type="project" value="TreeGrafter"/>
</dbReference>
<feature type="DNA-binding region" description="H-T-H motif" evidence="5">
    <location>
        <begin position="44"/>
        <end position="63"/>
    </location>
</feature>
<evidence type="ECO:0000313" key="8">
    <source>
        <dbReference type="EMBL" id="KAB1636246.1"/>
    </source>
</evidence>
<feature type="region of interest" description="Disordered" evidence="6">
    <location>
        <begin position="1"/>
        <end position="21"/>
    </location>
</feature>
<feature type="compositionally biased region" description="Polar residues" evidence="6">
    <location>
        <begin position="1"/>
        <end position="11"/>
    </location>
</feature>
<dbReference type="GO" id="GO:0000976">
    <property type="term" value="F:transcription cis-regulatory region binding"/>
    <property type="evidence" value="ECO:0007669"/>
    <property type="project" value="TreeGrafter"/>
</dbReference>
<dbReference type="EMBL" id="WBJX01000007">
    <property type="protein sequence ID" value="KAB1636246.1"/>
    <property type="molecule type" value="Genomic_DNA"/>
</dbReference>
<dbReference type="SUPFAM" id="SSF46689">
    <property type="entry name" value="Homeodomain-like"/>
    <property type="match status" value="1"/>
</dbReference>
<dbReference type="PRINTS" id="PR00455">
    <property type="entry name" value="HTHTETR"/>
</dbReference>
<dbReference type="InterPro" id="IPR009057">
    <property type="entry name" value="Homeodomain-like_sf"/>
</dbReference>
<dbReference type="AlphaFoldDB" id="A0A7J5AXW8"/>
<dbReference type="InterPro" id="IPR036271">
    <property type="entry name" value="Tet_transcr_reg_TetR-rel_C_sf"/>
</dbReference>